<evidence type="ECO:0000259" key="3">
    <source>
        <dbReference type="Pfam" id="PF07804"/>
    </source>
</evidence>
<evidence type="ECO:0000259" key="4">
    <source>
        <dbReference type="Pfam" id="PF13657"/>
    </source>
</evidence>
<protein>
    <submittedName>
        <fullName evidence="5">Possible HipA protein</fullName>
    </submittedName>
</protein>
<dbReference type="Pfam" id="PF13657">
    <property type="entry name" value="Couple_hipA"/>
    <property type="match status" value="1"/>
</dbReference>
<dbReference type="InterPro" id="IPR012893">
    <property type="entry name" value="HipA-like_C"/>
</dbReference>
<organism evidence="5">
    <name type="scientific">hydrothermal vent metagenome</name>
    <dbReference type="NCBI Taxonomy" id="652676"/>
    <lineage>
        <taxon>unclassified sequences</taxon>
        <taxon>metagenomes</taxon>
        <taxon>ecological metagenomes</taxon>
    </lineage>
</organism>
<dbReference type="Gene3D" id="1.10.1070.20">
    <property type="match status" value="1"/>
</dbReference>
<keyword evidence="1" id="KW-0808">Transferase</keyword>
<feature type="domain" description="HipA N-terminal subdomain 1" evidence="4">
    <location>
        <begin position="5"/>
        <end position="109"/>
    </location>
</feature>
<dbReference type="PANTHER" id="PTHR37419">
    <property type="entry name" value="SERINE/THREONINE-PROTEIN KINASE TOXIN HIPA"/>
    <property type="match status" value="1"/>
</dbReference>
<dbReference type="GO" id="GO:0004674">
    <property type="term" value="F:protein serine/threonine kinase activity"/>
    <property type="evidence" value="ECO:0007669"/>
    <property type="project" value="TreeGrafter"/>
</dbReference>
<sequence>MADILDVCLGRTQVGKLVLLSGDRSLFIFEEDYLNNSERPVLSQSFITGAGELLPETETTRVKLPPFFSNLLPEGHLRKYLAHRGGVKSAREFKLIELLGEDLPGAVIIRPSDRREVLSPTETDGGKLSSGRQPYRFSLAGVQLKFSALAESAGGLTIPAGGVGGDWIVKLPAQNFTHVPENEWAMLHLAGESGISVPKTRLVSLEDVSGLPELGFLSGNLALAVARFDRAGGRRIHIEDFAQVYNVFPDDKYGKVSYDNIANMIWILTGETGLLEFIRRLVFTILIGNGDMHLKNWSFVYPDGSTPELSPAYDFVSTIPYIPNDRLALNLAGEKNMPDISLNHFKKLTRKAEIPKHLVLETVRKTVATTLEKWNENKMAYDLPAALRKQIDQHMSGSALMLME</sequence>
<dbReference type="AlphaFoldDB" id="A0A3B0VBV0"/>
<keyword evidence="2" id="KW-0418">Kinase</keyword>
<dbReference type="EMBL" id="UOEY01000023">
    <property type="protein sequence ID" value="VAW36362.1"/>
    <property type="molecule type" value="Genomic_DNA"/>
</dbReference>
<evidence type="ECO:0000256" key="1">
    <source>
        <dbReference type="ARBA" id="ARBA00022679"/>
    </source>
</evidence>
<dbReference type="GO" id="GO:0005829">
    <property type="term" value="C:cytosol"/>
    <property type="evidence" value="ECO:0007669"/>
    <property type="project" value="TreeGrafter"/>
</dbReference>
<evidence type="ECO:0000256" key="2">
    <source>
        <dbReference type="ARBA" id="ARBA00022777"/>
    </source>
</evidence>
<dbReference type="NCBIfam" id="TIGR03071">
    <property type="entry name" value="couple_hipA"/>
    <property type="match status" value="1"/>
</dbReference>
<gene>
    <name evidence="5" type="ORF">MNBD_DELTA04-1757</name>
</gene>
<proteinExistence type="predicted"/>
<reference evidence="5" key="1">
    <citation type="submission" date="2018-06" db="EMBL/GenBank/DDBJ databases">
        <authorList>
            <person name="Zhirakovskaya E."/>
        </authorList>
    </citation>
    <scope>NUCLEOTIDE SEQUENCE</scope>
</reference>
<name>A0A3B0VBV0_9ZZZZ</name>
<feature type="domain" description="HipA-like C-terminal" evidence="3">
    <location>
        <begin position="137"/>
        <end position="374"/>
    </location>
</feature>
<dbReference type="Pfam" id="PF07804">
    <property type="entry name" value="HipA_C"/>
    <property type="match status" value="1"/>
</dbReference>
<dbReference type="PANTHER" id="PTHR37419:SF1">
    <property type="entry name" value="SERINE_THREONINE-PROTEIN KINASE TOXIN HIPA"/>
    <property type="match status" value="1"/>
</dbReference>
<dbReference type="InterPro" id="IPR052028">
    <property type="entry name" value="HipA_Ser/Thr_kinase"/>
</dbReference>
<accession>A0A3B0VBV0</accession>
<dbReference type="InterPro" id="IPR017508">
    <property type="entry name" value="HipA_N1"/>
</dbReference>
<evidence type="ECO:0000313" key="5">
    <source>
        <dbReference type="EMBL" id="VAW36362.1"/>
    </source>
</evidence>